<dbReference type="Proteomes" id="UP000187485">
    <property type="component" value="Unassembled WGS sequence"/>
</dbReference>
<keyword evidence="8" id="KW-0969">Cilium</keyword>
<organism evidence="8 9">
    <name type="scientific">Carboxydothermus pertinax</name>
    <dbReference type="NCBI Taxonomy" id="870242"/>
    <lineage>
        <taxon>Bacteria</taxon>
        <taxon>Bacillati</taxon>
        <taxon>Bacillota</taxon>
        <taxon>Clostridia</taxon>
        <taxon>Thermoanaerobacterales</taxon>
        <taxon>Thermoanaerobacteraceae</taxon>
        <taxon>Carboxydothermus</taxon>
    </lineage>
</organism>
<keyword evidence="8" id="KW-0966">Cell projection</keyword>
<evidence type="ECO:0000256" key="1">
    <source>
        <dbReference type="ARBA" id="ARBA00004117"/>
    </source>
</evidence>
<dbReference type="PANTHER" id="PTHR30435">
    <property type="entry name" value="FLAGELLAR PROTEIN"/>
    <property type="match status" value="1"/>
</dbReference>
<evidence type="ECO:0000259" key="6">
    <source>
        <dbReference type="Pfam" id="PF06429"/>
    </source>
</evidence>
<comment type="similarity">
    <text evidence="2 4">Belongs to the flagella basal body rod proteins family.</text>
</comment>
<feature type="domain" description="Flagellar basal-body/hook protein C-terminal" evidence="6">
    <location>
        <begin position="215"/>
        <end position="258"/>
    </location>
</feature>
<dbReference type="Pfam" id="PF06429">
    <property type="entry name" value="Flg_bbr_C"/>
    <property type="match status" value="1"/>
</dbReference>
<gene>
    <name evidence="8" type="ORF">cpu_10780</name>
</gene>
<evidence type="ECO:0000256" key="2">
    <source>
        <dbReference type="ARBA" id="ARBA00009677"/>
    </source>
</evidence>
<dbReference type="InterPro" id="IPR053967">
    <property type="entry name" value="LlgE_F_G-like_D1"/>
</dbReference>
<dbReference type="InterPro" id="IPR020013">
    <property type="entry name" value="Flagellar_FlgE/F/G"/>
</dbReference>
<keyword evidence="3 4" id="KW-0975">Bacterial flagellum</keyword>
<dbReference type="GO" id="GO:0005829">
    <property type="term" value="C:cytosol"/>
    <property type="evidence" value="ECO:0007669"/>
    <property type="project" value="TreeGrafter"/>
</dbReference>
<dbReference type="InterPro" id="IPR012836">
    <property type="entry name" value="FlgF"/>
</dbReference>
<dbReference type="Pfam" id="PF00460">
    <property type="entry name" value="Flg_bb_rod"/>
    <property type="match status" value="1"/>
</dbReference>
<dbReference type="RefSeq" id="WP_075859049.1">
    <property type="nucleotide sequence ID" value="NZ_BDJK01000015.1"/>
</dbReference>
<dbReference type="InterPro" id="IPR001444">
    <property type="entry name" value="Flag_bb_rod_N"/>
</dbReference>
<evidence type="ECO:0000313" key="9">
    <source>
        <dbReference type="Proteomes" id="UP000187485"/>
    </source>
</evidence>
<accession>A0A1L8CUH7</accession>
<feature type="domain" description="Flagellar basal body rod protein N-terminal" evidence="5">
    <location>
        <begin position="5"/>
        <end position="35"/>
    </location>
</feature>
<keyword evidence="8" id="KW-0282">Flagellum</keyword>
<dbReference type="GO" id="GO:0030694">
    <property type="term" value="C:bacterial-type flagellum basal body, rod"/>
    <property type="evidence" value="ECO:0007669"/>
    <property type="project" value="InterPro"/>
</dbReference>
<name>A0A1L8CUH7_9THEO</name>
<dbReference type="InterPro" id="IPR010930">
    <property type="entry name" value="Flg_bb/hook_C_dom"/>
</dbReference>
<dbReference type="InterPro" id="IPR037925">
    <property type="entry name" value="FlgE/F/G-like"/>
</dbReference>
<dbReference type="SUPFAM" id="SSF117143">
    <property type="entry name" value="Flagellar hook protein flgE"/>
    <property type="match status" value="1"/>
</dbReference>
<dbReference type="EMBL" id="BDJK01000015">
    <property type="protein sequence ID" value="GAV22568.1"/>
    <property type="molecule type" value="Genomic_DNA"/>
</dbReference>
<protein>
    <submittedName>
        <fullName evidence="8">Flagellar basal-body rod protein FlgF</fullName>
    </submittedName>
</protein>
<dbReference type="GO" id="GO:0009424">
    <property type="term" value="C:bacterial-type flagellum hook"/>
    <property type="evidence" value="ECO:0007669"/>
    <property type="project" value="TreeGrafter"/>
</dbReference>
<evidence type="ECO:0000259" key="5">
    <source>
        <dbReference type="Pfam" id="PF00460"/>
    </source>
</evidence>
<dbReference type="AlphaFoldDB" id="A0A1L8CUH7"/>
<sequence>MIRSLYSGVSGLRSHQTRMDVIANNISNVNTIGFKSNRVNFEDLLYQKAGQTGVYPAYVGLGVAVSGIDTIFTQGGLKATGRPLDVAIQGNGFFVLKDPTTNMTYYSREGVFYIDKNGYLINSHGYRVQKVNGGDIQINNPDQVVTLNIKNDGTIELIYANGTTDTSNQIGLMNFKNPETLERVGQNVYRTTTNTSSSFAQPQAPGQSGLGTLASGFLEMSNVDLASEFTEMIVTQRGYQANARVITTSDQMLQELLDIKR</sequence>
<evidence type="ECO:0000259" key="7">
    <source>
        <dbReference type="Pfam" id="PF22692"/>
    </source>
</evidence>
<proteinExistence type="inferred from homology"/>
<dbReference type="STRING" id="870242.cpu_10780"/>
<dbReference type="NCBIfam" id="TIGR03506">
    <property type="entry name" value="FlgEFG_subfam"/>
    <property type="match status" value="2"/>
</dbReference>
<keyword evidence="9" id="KW-1185">Reference proteome</keyword>
<reference evidence="9" key="1">
    <citation type="submission" date="2016-12" db="EMBL/GenBank/DDBJ databases">
        <title>Draft Genome Sequences od Carboxydothermus pertinax and islandicus, Hydrogenogenic Carboxydotrophic Bacteria.</title>
        <authorList>
            <person name="Fukuyama Y."/>
            <person name="Ohmae K."/>
            <person name="Yoneda Y."/>
            <person name="Yoshida T."/>
            <person name="Sako Y."/>
        </authorList>
    </citation>
    <scope>NUCLEOTIDE SEQUENCE [LARGE SCALE GENOMIC DNA]</scope>
    <source>
        <strain evidence="9">Ug1</strain>
    </source>
</reference>
<dbReference type="Pfam" id="PF22692">
    <property type="entry name" value="LlgE_F_G_D1"/>
    <property type="match status" value="1"/>
</dbReference>
<dbReference type="NCBIfam" id="TIGR02490">
    <property type="entry name" value="flgF"/>
    <property type="match status" value="1"/>
</dbReference>
<comment type="caution">
    <text evidence="8">The sequence shown here is derived from an EMBL/GenBank/DDBJ whole genome shotgun (WGS) entry which is preliminary data.</text>
</comment>
<evidence type="ECO:0000256" key="3">
    <source>
        <dbReference type="ARBA" id="ARBA00023143"/>
    </source>
</evidence>
<dbReference type="OrthoDB" id="9804559at2"/>
<comment type="subcellular location">
    <subcellularLocation>
        <location evidence="1 4">Bacterial flagellum basal body</location>
    </subcellularLocation>
</comment>
<dbReference type="GO" id="GO:0071978">
    <property type="term" value="P:bacterial-type flagellum-dependent swarming motility"/>
    <property type="evidence" value="ECO:0007669"/>
    <property type="project" value="TreeGrafter"/>
</dbReference>
<dbReference type="PANTHER" id="PTHR30435:SF1">
    <property type="entry name" value="FLAGELLAR HOOK PROTEIN FLGE"/>
    <property type="match status" value="1"/>
</dbReference>
<feature type="domain" description="Flagellar hook protein FlgE/F/G-like D1" evidence="7">
    <location>
        <begin position="87"/>
        <end position="156"/>
    </location>
</feature>
<evidence type="ECO:0000256" key="4">
    <source>
        <dbReference type="RuleBase" id="RU362116"/>
    </source>
</evidence>
<evidence type="ECO:0000313" key="8">
    <source>
        <dbReference type="EMBL" id="GAV22568.1"/>
    </source>
</evidence>